<keyword evidence="2" id="KW-0732">Signal</keyword>
<evidence type="ECO:0000256" key="1">
    <source>
        <dbReference type="SAM" id="MobiDB-lite"/>
    </source>
</evidence>
<keyword evidence="4" id="KW-1185">Reference proteome</keyword>
<organism evidence="3 4">
    <name type="scientific">Carya illinoinensis</name>
    <name type="common">Pecan</name>
    <dbReference type="NCBI Taxonomy" id="32201"/>
    <lineage>
        <taxon>Eukaryota</taxon>
        <taxon>Viridiplantae</taxon>
        <taxon>Streptophyta</taxon>
        <taxon>Embryophyta</taxon>
        <taxon>Tracheophyta</taxon>
        <taxon>Spermatophyta</taxon>
        <taxon>Magnoliopsida</taxon>
        <taxon>eudicotyledons</taxon>
        <taxon>Gunneridae</taxon>
        <taxon>Pentapetalae</taxon>
        <taxon>rosids</taxon>
        <taxon>fabids</taxon>
        <taxon>Fagales</taxon>
        <taxon>Juglandaceae</taxon>
        <taxon>Carya</taxon>
    </lineage>
</organism>
<evidence type="ECO:0000313" key="3">
    <source>
        <dbReference type="EMBL" id="KAG6659007.1"/>
    </source>
</evidence>
<reference evidence="3" key="1">
    <citation type="submission" date="2020-12" db="EMBL/GenBank/DDBJ databases">
        <title>WGS assembly of Carya illinoinensis cv. Pawnee.</title>
        <authorList>
            <person name="Platts A."/>
            <person name="Shu S."/>
            <person name="Wright S."/>
            <person name="Barry K."/>
            <person name="Edger P."/>
            <person name="Pires J.C."/>
            <person name="Schmutz J."/>
        </authorList>
    </citation>
    <scope>NUCLEOTIDE SEQUENCE</scope>
    <source>
        <tissue evidence="3">Leaf</tissue>
    </source>
</reference>
<sequence>MATITNFCAALSVAIIFAISHATSSTSEPTISASPSVLPYVTAPNMSSFFPSPSVQGPPSSTTPPNSETLAPVPSSGQFVGKSSSDSTRLDSGILISGSRYICQSLICSSISLTQVQAQVLSPPINLLSR</sequence>
<dbReference type="EMBL" id="CM031811">
    <property type="protein sequence ID" value="KAG6659007.1"/>
    <property type="molecule type" value="Genomic_DNA"/>
</dbReference>
<gene>
    <name evidence="3" type="ORF">CIPAW_03G003100</name>
</gene>
<protein>
    <submittedName>
        <fullName evidence="3">Uncharacterized protein</fullName>
    </submittedName>
</protein>
<proteinExistence type="predicted"/>
<evidence type="ECO:0000256" key="2">
    <source>
        <dbReference type="SAM" id="SignalP"/>
    </source>
</evidence>
<feature type="chain" id="PRO_5035921818" evidence="2">
    <location>
        <begin position="23"/>
        <end position="130"/>
    </location>
</feature>
<evidence type="ECO:0000313" key="4">
    <source>
        <dbReference type="Proteomes" id="UP000811609"/>
    </source>
</evidence>
<accession>A0A8T1QWV5</accession>
<dbReference type="AlphaFoldDB" id="A0A8T1QWV5"/>
<comment type="caution">
    <text evidence="3">The sequence shown here is derived from an EMBL/GenBank/DDBJ whole genome shotgun (WGS) entry which is preliminary data.</text>
</comment>
<feature type="signal peptide" evidence="2">
    <location>
        <begin position="1"/>
        <end position="22"/>
    </location>
</feature>
<feature type="compositionally biased region" description="Polar residues" evidence="1">
    <location>
        <begin position="75"/>
        <end position="87"/>
    </location>
</feature>
<feature type="region of interest" description="Disordered" evidence="1">
    <location>
        <begin position="51"/>
        <end position="89"/>
    </location>
</feature>
<dbReference type="Proteomes" id="UP000811609">
    <property type="component" value="Chromosome 3"/>
</dbReference>
<name>A0A8T1QWV5_CARIL</name>